<dbReference type="SUPFAM" id="SSF53187">
    <property type="entry name" value="Zn-dependent exopeptidases"/>
    <property type="match status" value="1"/>
</dbReference>
<dbReference type="PANTHER" id="PTHR11963">
    <property type="entry name" value="LEUCINE AMINOPEPTIDASE-RELATED"/>
    <property type="match status" value="1"/>
</dbReference>
<reference evidence="8" key="2">
    <citation type="submission" date="2012-11" db="EMBL/GenBank/DDBJ databases">
        <authorList>
            <person name="Kuo A."/>
            <person name="Curtis B.A."/>
            <person name="Tanifuji G."/>
            <person name="Burki F."/>
            <person name="Gruber A."/>
            <person name="Irimia M."/>
            <person name="Maruyama S."/>
            <person name="Arias M.C."/>
            <person name="Ball S.G."/>
            <person name="Gile G.H."/>
            <person name="Hirakawa Y."/>
            <person name="Hopkins J.F."/>
            <person name="Rensing S.A."/>
            <person name="Schmutz J."/>
            <person name="Symeonidi A."/>
            <person name="Elias M."/>
            <person name="Eveleigh R.J."/>
            <person name="Herman E.K."/>
            <person name="Klute M.J."/>
            <person name="Nakayama T."/>
            <person name="Obornik M."/>
            <person name="Reyes-Prieto A."/>
            <person name="Armbrust E.V."/>
            <person name="Aves S.J."/>
            <person name="Beiko R.G."/>
            <person name="Coutinho P."/>
            <person name="Dacks J.B."/>
            <person name="Durnford D.G."/>
            <person name="Fast N.M."/>
            <person name="Green B.R."/>
            <person name="Grisdale C."/>
            <person name="Hempe F."/>
            <person name="Henrissat B."/>
            <person name="Hoppner M.P."/>
            <person name="Ishida K.-I."/>
            <person name="Kim E."/>
            <person name="Koreny L."/>
            <person name="Kroth P.G."/>
            <person name="Liu Y."/>
            <person name="Malik S.-B."/>
            <person name="Maier U.G."/>
            <person name="McRose D."/>
            <person name="Mock T."/>
            <person name="Neilson J.A."/>
            <person name="Onodera N.T."/>
            <person name="Poole A.M."/>
            <person name="Pritham E.J."/>
            <person name="Richards T.A."/>
            <person name="Rocap G."/>
            <person name="Roy S.W."/>
            <person name="Sarai C."/>
            <person name="Schaack S."/>
            <person name="Shirato S."/>
            <person name="Slamovits C.H."/>
            <person name="Spencer D.F."/>
            <person name="Suzuki S."/>
            <person name="Worden A.Z."/>
            <person name="Zauner S."/>
            <person name="Barry K."/>
            <person name="Bell C."/>
            <person name="Bharti A.K."/>
            <person name="Crow J.A."/>
            <person name="Grimwood J."/>
            <person name="Kramer R."/>
            <person name="Lindquist E."/>
            <person name="Lucas S."/>
            <person name="Salamov A."/>
            <person name="McFadden G.I."/>
            <person name="Lane C.E."/>
            <person name="Keeling P.J."/>
            <person name="Gray M.W."/>
            <person name="Grigoriev I.V."/>
            <person name="Archibald J.M."/>
        </authorList>
    </citation>
    <scope>NUCLEOTIDE SEQUENCE</scope>
    <source>
        <strain evidence="8">CCMP2712</strain>
    </source>
</reference>
<dbReference type="RefSeq" id="XP_005833793.1">
    <property type="nucleotide sequence ID" value="XM_005833736.1"/>
</dbReference>
<evidence type="ECO:0000256" key="3">
    <source>
        <dbReference type="ARBA" id="ARBA00022670"/>
    </source>
</evidence>
<dbReference type="EnsemblProtists" id="EKX46813">
    <property type="protein sequence ID" value="EKX46813"/>
    <property type="gene ID" value="GUITHDRAFT_159587"/>
</dbReference>
<feature type="domain" description="Cytosol aminopeptidase" evidence="5">
    <location>
        <begin position="129"/>
        <end position="136"/>
    </location>
</feature>
<keyword evidence="2" id="KW-0031">Aminopeptidase</keyword>
<organism evidence="6">
    <name type="scientific">Guillardia theta (strain CCMP2712)</name>
    <name type="common">Cryptophyte</name>
    <dbReference type="NCBI Taxonomy" id="905079"/>
    <lineage>
        <taxon>Eukaryota</taxon>
        <taxon>Cryptophyceae</taxon>
        <taxon>Pyrenomonadales</taxon>
        <taxon>Geminigeraceae</taxon>
        <taxon>Guillardia</taxon>
    </lineage>
</organism>
<dbReference type="PRINTS" id="PR00481">
    <property type="entry name" value="LAMNOPPTDASE"/>
</dbReference>
<dbReference type="KEGG" id="gtt:GUITHDRAFT_159587"/>
<gene>
    <name evidence="6" type="ORF">GUITHDRAFT_159587</name>
</gene>
<dbReference type="GO" id="GO:0006508">
    <property type="term" value="P:proteolysis"/>
    <property type="evidence" value="ECO:0007669"/>
    <property type="project" value="UniProtKB-KW"/>
</dbReference>
<keyword evidence="8" id="KW-1185">Reference proteome</keyword>
<dbReference type="HOGENOM" id="CLU_013734_7_0_1"/>
<dbReference type="PaxDb" id="55529-EKX46813"/>
<evidence type="ECO:0000313" key="8">
    <source>
        <dbReference type="Proteomes" id="UP000011087"/>
    </source>
</evidence>
<dbReference type="InterPro" id="IPR000819">
    <property type="entry name" value="Peptidase_M17_C"/>
</dbReference>
<protein>
    <recommendedName>
        <fullName evidence="5">Cytosol aminopeptidase domain-containing protein</fullName>
    </recommendedName>
</protein>
<dbReference type="GO" id="GO:0070006">
    <property type="term" value="F:metalloaminopeptidase activity"/>
    <property type="evidence" value="ECO:0007669"/>
    <property type="project" value="InterPro"/>
</dbReference>
<dbReference type="PROSITE" id="PS00631">
    <property type="entry name" value="CYTOSOL_AP"/>
    <property type="match status" value="1"/>
</dbReference>
<comment type="similarity">
    <text evidence="1">Belongs to the peptidase M17 family.</text>
</comment>
<dbReference type="OrthoDB" id="412814at2759"/>
<dbReference type="MEROPS" id="M17.006"/>
<dbReference type="Proteomes" id="UP000011087">
    <property type="component" value="Unassembled WGS sequence"/>
</dbReference>
<dbReference type="GeneID" id="17303501"/>
<reference evidence="6 8" key="1">
    <citation type="journal article" date="2012" name="Nature">
        <title>Algal genomes reveal evolutionary mosaicism and the fate of nucleomorphs.</title>
        <authorList>
            <consortium name="DOE Joint Genome Institute"/>
            <person name="Curtis B.A."/>
            <person name="Tanifuji G."/>
            <person name="Burki F."/>
            <person name="Gruber A."/>
            <person name="Irimia M."/>
            <person name="Maruyama S."/>
            <person name="Arias M.C."/>
            <person name="Ball S.G."/>
            <person name="Gile G.H."/>
            <person name="Hirakawa Y."/>
            <person name="Hopkins J.F."/>
            <person name="Kuo A."/>
            <person name="Rensing S.A."/>
            <person name="Schmutz J."/>
            <person name="Symeonidi A."/>
            <person name="Elias M."/>
            <person name="Eveleigh R.J."/>
            <person name="Herman E.K."/>
            <person name="Klute M.J."/>
            <person name="Nakayama T."/>
            <person name="Obornik M."/>
            <person name="Reyes-Prieto A."/>
            <person name="Armbrust E.V."/>
            <person name="Aves S.J."/>
            <person name="Beiko R.G."/>
            <person name="Coutinho P."/>
            <person name="Dacks J.B."/>
            <person name="Durnford D.G."/>
            <person name="Fast N.M."/>
            <person name="Green B.R."/>
            <person name="Grisdale C.J."/>
            <person name="Hempel F."/>
            <person name="Henrissat B."/>
            <person name="Hoppner M.P."/>
            <person name="Ishida K."/>
            <person name="Kim E."/>
            <person name="Koreny L."/>
            <person name="Kroth P.G."/>
            <person name="Liu Y."/>
            <person name="Malik S.B."/>
            <person name="Maier U.G."/>
            <person name="McRose D."/>
            <person name="Mock T."/>
            <person name="Neilson J.A."/>
            <person name="Onodera N.T."/>
            <person name="Poole A.M."/>
            <person name="Pritham E.J."/>
            <person name="Richards T.A."/>
            <person name="Rocap G."/>
            <person name="Roy S.W."/>
            <person name="Sarai C."/>
            <person name="Schaack S."/>
            <person name="Shirato S."/>
            <person name="Slamovits C.H."/>
            <person name="Spencer D.F."/>
            <person name="Suzuki S."/>
            <person name="Worden A.Z."/>
            <person name="Zauner S."/>
            <person name="Barry K."/>
            <person name="Bell C."/>
            <person name="Bharti A.K."/>
            <person name="Crow J.A."/>
            <person name="Grimwood J."/>
            <person name="Kramer R."/>
            <person name="Lindquist E."/>
            <person name="Lucas S."/>
            <person name="Salamov A."/>
            <person name="McFadden G.I."/>
            <person name="Lane C.E."/>
            <person name="Keeling P.J."/>
            <person name="Gray M.W."/>
            <person name="Grigoriev I.V."/>
            <person name="Archibald J.M."/>
        </authorList>
    </citation>
    <scope>NUCLEOTIDE SEQUENCE</scope>
    <source>
        <strain evidence="6 8">CCMP2712</strain>
    </source>
</reference>
<evidence type="ECO:0000256" key="1">
    <source>
        <dbReference type="ARBA" id="ARBA00009528"/>
    </source>
</evidence>
<dbReference type="CDD" id="cd00433">
    <property type="entry name" value="Peptidase_M17"/>
    <property type="match status" value="1"/>
</dbReference>
<dbReference type="eggNOG" id="KOG2597">
    <property type="taxonomic scope" value="Eukaryota"/>
</dbReference>
<dbReference type="GO" id="GO:0005737">
    <property type="term" value="C:cytoplasm"/>
    <property type="evidence" value="ECO:0007669"/>
    <property type="project" value="InterPro"/>
</dbReference>
<proteinExistence type="inferred from homology"/>
<sequence>MDVIRGPELRDRGYGGIWGVGKAAVNQPALAILSYDPEGASQTVCLVGKGVMYDTGGLSLKISGSMVGMKADMAGAAGLLGAFYGLVESKVNKRIHLVLCLAENAIGPNALRNDDILRMYSGLCVEINNTDAEGRLLLADGVAHACKHLSPDILIDMATLTGAQLISTGKKHAALVCNSEELENRAIMAGKKSGDLCHPLPFCPEIFKDEFKSKVADMKNSVKDRSNAQSSCAGIFIHQHLPKDFKGEWLHVDMAGPAFVDERGTGYGVGLVMALLDAPAFV</sequence>
<accession>L1JE67</accession>
<dbReference type="PANTHER" id="PTHR11963:SF48">
    <property type="entry name" value="DIPEPTIDASE B, ISOFORM A"/>
    <property type="match status" value="1"/>
</dbReference>
<dbReference type="Gene3D" id="3.40.630.10">
    <property type="entry name" value="Zn peptidases"/>
    <property type="match status" value="1"/>
</dbReference>
<keyword evidence="3" id="KW-0645">Protease</keyword>
<dbReference type="AlphaFoldDB" id="L1JE67"/>
<evidence type="ECO:0000313" key="7">
    <source>
        <dbReference type="EnsemblProtists" id="EKX46813"/>
    </source>
</evidence>
<dbReference type="STRING" id="905079.L1JE67"/>
<evidence type="ECO:0000256" key="2">
    <source>
        <dbReference type="ARBA" id="ARBA00022438"/>
    </source>
</evidence>
<dbReference type="Pfam" id="PF00883">
    <property type="entry name" value="Peptidase_M17"/>
    <property type="match status" value="1"/>
</dbReference>
<evidence type="ECO:0000259" key="5">
    <source>
        <dbReference type="PROSITE" id="PS00631"/>
    </source>
</evidence>
<dbReference type="OMA" id="KSKDGMC"/>
<dbReference type="InterPro" id="IPR011356">
    <property type="entry name" value="Leucine_aapep/pepB"/>
</dbReference>
<dbReference type="EMBL" id="JH992992">
    <property type="protein sequence ID" value="EKX46813.1"/>
    <property type="molecule type" value="Genomic_DNA"/>
</dbReference>
<name>L1JE67_GUITC</name>
<dbReference type="GO" id="GO:0030145">
    <property type="term" value="F:manganese ion binding"/>
    <property type="evidence" value="ECO:0007669"/>
    <property type="project" value="InterPro"/>
</dbReference>
<evidence type="ECO:0000313" key="6">
    <source>
        <dbReference type="EMBL" id="EKX46813.1"/>
    </source>
</evidence>
<keyword evidence="4" id="KW-0378">Hydrolase</keyword>
<evidence type="ECO:0000256" key="4">
    <source>
        <dbReference type="ARBA" id="ARBA00022801"/>
    </source>
</evidence>
<reference evidence="7" key="3">
    <citation type="submission" date="2016-03" db="UniProtKB">
        <authorList>
            <consortium name="EnsemblProtists"/>
        </authorList>
    </citation>
    <scope>IDENTIFICATION</scope>
</reference>